<feature type="compositionally biased region" description="Basic and acidic residues" evidence="3">
    <location>
        <begin position="48"/>
        <end position="61"/>
    </location>
</feature>
<dbReference type="EMBL" id="JADYXP020000002">
    <property type="protein sequence ID" value="KAL0130424.1"/>
    <property type="molecule type" value="Genomic_DNA"/>
</dbReference>
<dbReference type="InterPro" id="IPR006708">
    <property type="entry name" value="Pex19"/>
</dbReference>
<feature type="region of interest" description="Disordered" evidence="3">
    <location>
        <begin position="34"/>
        <end position="61"/>
    </location>
</feature>
<feature type="compositionally biased region" description="Polar residues" evidence="3">
    <location>
        <begin position="34"/>
        <end position="47"/>
    </location>
</feature>
<dbReference type="InterPro" id="IPR038322">
    <property type="entry name" value="Pex19_C_sf"/>
</dbReference>
<keyword evidence="5" id="KW-1185">Reference proteome</keyword>
<dbReference type="GO" id="GO:0005778">
    <property type="term" value="C:peroxisomal membrane"/>
    <property type="evidence" value="ECO:0007669"/>
    <property type="project" value="TreeGrafter"/>
</dbReference>
<protein>
    <recommendedName>
        <fullName evidence="2">Peroxin-19</fullName>
    </recommendedName>
</protein>
<accession>A0AAW2GT82</accession>
<gene>
    <name evidence="4" type="ORF">PUN28_002240</name>
</gene>
<dbReference type="PANTHER" id="PTHR12774">
    <property type="entry name" value="PEROXISOMAL BIOGENESIS FACTOR 19"/>
    <property type="match status" value="1"/>
</dbReference>
<proteinExistence type="inferred from homology"/>
<evidence type="ECO:0000256" key="1">
    <source>
        <dbReference type="ARBA" id="ARBA00006326"/>
    </source>
</evidence>
<sequence>MTDKAGETKRDTEDTELNDLLDSALQDFEKVSISNIEKGNTDTNVSDSVEKETDKHEMSENKWTEDFLKQTTSQFEKELQNLLENDTGLEAAFQKIGQISPSDTADGKDTNIDFQSTISQVLKDLTKNSESLQNEPDVTAMFRQTPLDGDVGDILPFMQGMMERLLSKEVLYPSLKELSDKYPAWLEEHRATLDSSDLQRYMKQSELMQKVCIELEKEKEDDAEDVKQHRFECVLKLMTEMQNYGQAPDDLIGEQCSFFQFDPEGNPTLPFPPGVDSQQDCCIM</sequence>
<organism evidence="4 5">
    <name type="scientific">Cardiocondyla obscurior</name>
    <dbReference type="NCBI Taxonomy" id="286306"/>
    <lineage>
        <taxon>Eukaryota</taxon>
        <taxon>Metazoa</taxon>
        <taxon>Ecdysozoa</taxon>
        <taxon>Arthropoda</taxon>
        <taxon>Hexapoda</taxon>
        <taxon>Insecta</taxon>
        <taxon>Pterygota</taxon>
        <taxon>Neoptera</taxon>
        <taxon>Endopterygota</taxon>
        <taxon>Hymenoptera</taxon>
        <taxon>Apocrita</taxon>
        <taxon>Aculeata</taxon>
        <taxon>Formicoidea</taxon>
        <taxon>Formicidae</taxon>
        <taxon>Myrmicinae</taxon>
        <taxon>Cardiocondyla</taxon>
    </lineage>
</organism>
<evidence type="ECO:0000256" key="2">
    <source>
        <dbReference type="ARBA" id="ARBA00029688"/>
    </source>
</evidence>
<comment type="caution">
    <text evidence="4">The sequence shown here is derived from an EMBL/GenBank/DDBJ whole genome shotgun (WGS) entry which is preliminary data.</text>
</comment>
<dbReference type="PANTHER" id="PTHR12774:SF2">
    <property type="entry name" value="PEROXISOMAL BIOGENESIS FACTOR 19"/>
    <property type="match status" value="1"/>
</dbReference>
<reference evidence="4 5" key="1">
    <citation type="submission" date="2023-03" db="EMBL/GenBank/DDBJ databases">
        <title>High recombination rates correlate with genetic variation in Cardiocondyla obscurior ants.</title>
        <authorList>
            <person name="Errbii M."/>
        </authorList>
    </citation>
    <scope>NUCLEOTIDE SEQUENCE [LARGE SCALE GENOMIC DNA]</scope>
    <source>
        <strain evidence="4">Alpha-2009</strain>
        <tissue evidence="4">Whole body</tissue>
    </source>
</reference>
<dbReference type="AlphaFoldDB" id="A0AAW2GT82"/>
<name>A0AAW2GT82_9HYME</name>
<dbReference type="GO" id="GO:0033328">
    <property type="term" value="F:peroxisome membrane targeting sequence binding"/>
    <property type="evidence" value="ECO:0007669"/>
    <property type="project" value="TreeGrafter"/>
</dbReference>
<evidence type="ECO:0000313" key="4">
    <source>
        <dbReference type="EMBL" id="KAL0130424.1"/>
    </source>
</evidence>
<comment type="similarity">
    <text evidence="1">Belongs to the peroxin-19 family.</text>
</comment>
<dbReference type="Pfam" id="PF04614">
    <property type="entry name" value="Pex19"/>
    <property type="match status" value="1"/>
</dbReference>
<evidence type="ECO:0000313" key="5">
    <source>
        <dbReference type="Proteomes" id="UP001430953"/>
    </source>
</evidence>
<dbReference type="Gene3D" id="1.20.120.900">
    <property type="entry name" value="Pex19, mPTS binding domain"/>
    <property type="match status" value="1"/>
</dbReference>
<dbReference type="GO" id="GO:0045046">
    <property type="term" value="P:protein import into peroxisome membrane"/>
    <property type="evidence" value="ECO:0007669"/>
    <property type="project" value="TreeGrafter"/>
</dbReference>
<dbReference type="Proteomes" id="UP001430953">
    <property type="component" value="Unassembled WGS sequence"/>
</dbReference>
<evidence type="ECO:0000256" key="3">
    <source>
        <dbReference type="SAM" id="MobiDB-lite"/>
    </source>
</evidence>